<sequence>MFFSGGLIPSYLLNKSLGLVNNFWIYIVPGLYSIWNATLMRNYIMSIPTDLSEAALVDGANPVTIMWKVLMPVCVPIIATIALFNAVGHWNAWYDCQIYIQSQSKMVLQMLVRKIVIQSELQEIVPGISTMMADQSSLYTTQSVEAATILLTIGPIIVAYPFAQKYFVKGIMVGSLKG</sequence>
<feature type="transmembrane region" description="Helical" evidence="7">
    <location>
        <begin position="65"/>
        <end position="84"/>
    </location>
</feature>
<evidence type="ECO:0000256" key="4">
    <source>
        <dbReference type="ARBA" id="ARBA00022692"/>
    </source>
</evidence>
<keyword evidence="4 7" id="KW-0812">Transmembrane</keyword>
<dbReference type="InterPro" id="IPR035906">
    <property type="entry name" value="MetI-like_sf"/>
</dbReference>
<comment type="similarity">
    <text evidence="7">Belongs to the binding-protein-dependent transport system permease family.</text>
</comment>
<evidence type="ECO:0000259" key="8">
    <source>
        <dbReference type="PROSITE" id="PS50928"/>
    </source>
</evidence>
<evidence type="ECO:0000256" key="6">
    <source>
        <dbReference type="ARBA" id="ARBA00023136"/>
    </source>
</evidence>
<dbReference type="GO" id="GO:0005886">
    <property type="term" value="C:plasma membrane"/>
    <property type="evidence" value="ECO:0007669"/>
    <property type="project" value="UniProtKB-SubCell"/>
</dbReference>
<keyword evidence="3" id="KW-1003">Cell membrane</keyword>
<evidence type="ECO:0000256" key="1">
    <source>
        <dbReference type="ARBA" id="ARBA00004651"/>
    </source>
</evidence>
<organism evidence="9 10">
    <name type="scientific">Candidatus Alectryocaccomicrobium excrementavium</name>
    <dbReference type="NCBI Taxonomy" id="2840668"/>
    <lineage>
        <taxon>Bacteria</taxon>
        <taxon>Bacillati</taxon>
        <taxon>Bacillota</taxon>
        <taxon>Clostridia</taxon>
        <taxon>Candidatus Alectryocaccomicrobium</taxon>
    </lineage>
</organism>
<dbReference type="SUPFAM" id="SSF161098">
    <property type="entry name" value="MetI-like"/>
    <property type="match status" value="1"/>
</dbReference>
<reference evidence="9" key="1">
    <citation type="submission" date="2020-10" db="EMBL/GenBank/DDBJ databases">
        <authorList>
            <person name="Gilroy R."/>
        </authorList>
    </citation>
    <scope>NUCLEOTIDE SEQUENCE</scope>
    <source>
        <strain evidence="9">13766</strain>
    </source>
</reference>
<dbReference type="CDD" id="cd06261">
    <property type="entry name" value="TM_PBP2"/>
    <property type="match status" value="1"/>
</dbReference>
<dbReference type="Gene3D" id="1.10.3720.10">
    <property type="entry name" value="MetI-like"/>
    <property type="match status" value="1"/>
</dbReference>
<reference evidence="9" key="2">
    <citation type="journal article" date="2021" name="PeerJ">
        <title>Extensive microbial diversity within the chicken gut microbiome revealed by metagenomics and culture.</title>
        <authorList>
            <person name="Gilroy R."/>
            <person name="Ravi A."/>
            <person name="Getino M."/>
            <person name="Pursley I."/>
            <person name="Horton D.L."/>
            <person name="Alikhan N.F."/>
            <person name="Baker D."/>
            <person name="Gharbi K."/>
            <person name="Hall N."/>
            <person name="Watson M."/>
            <person name="Adriaenssens E.M."/>
            <person name="Foster-Nyarko E."/>
            <person name="Jarju S."/>
            <person name="Secka A."/>
            <person name="Antonio M."/>
            <person name="Oren A."/>
            <person name="Chaudhuri R.R."/>
            <person name="La Ragione R."/>
            <person name="Hildebrand F."/>
            <person name="Pallen M.J."/>
        </authorList>
    </citation>
    <scope>NUCLEOTIDE SEQUENCE</scope>
    <source>
        <strain evidence="9">13766</strain>
    </source>
</reference>
<protein>
    <submittedName>
        <fullName evidence="9">Carbohydrate ABC transporter permease</fullName>
    </submittedName>
</protein>
<feature type="domain" description="ABC transmembrane type-1" evidence="8">
    <location>
        <begin position="1"/>
        <end position="162"/>
    </location>
</feature>
<dbReference type="AlphaFoldDB" id="A0A9D1G1Q3"/>
<feature type="transmembrane region" description="Helical" evidence="7">
    <location>
        <begin position="146"/>
        <end position="163"/>
    </location>
</feature>
<dbReference type="Proteomes" id="UP000824140">
    <property type="component" value="Unassembled WGS sequence"/>
</dbReference>
<feature type="transmembrane region" description="Helical" evidence="7">
    <location>
        <begin position="23"/>
        <end position="44"/>
    </location>
</feature>
<proteinExistence type="inferred from homology"/>
<evidence type="ECO:0000256" key="7">
    <source>
        <dbReference type="RuleBase" id="RU363032"/>
    </source>
</evidence>
<dbReference type="PROSITE" id="PS50928">
    <property type="entry name" value="ABC_TM1"/>
    <property type="match status" value="1"/>
</dbReference>
<dbReference type="Pfam" id="PF00528">
    <property type="entry name" value="BPD_transp_1"/>
    <property type="match status" value="1"/>
</dbReference>
<comment type="subcellular location">
    <subcellularLocation>
        <location evidence="1 7">Cell membrane</location>
        <topology evidence="1 7">Multi-pass membrane protein</topology>
    </subcellularLocation>
</comment>
<keyword evidence="6 7" id="KW-0472">Membrane</keyword>
<evidence type="ECO:0000256" key="2">
    <source>
        <dbReference type="ARBA" id="ARBA00022448"/>
    </source>
</evidence>
<name>A0A9D1G1Q3_9FIRM</name>
<evidence type="ECO:0000256" key="3">
    <source>
        <dbReference type="ARBA" id="ARBA00022475"/>
    </source>
</evidence>
<evidence type="ECO:0000256" key="5">
    <source>
        <dbReference type="ARBA" id="ARBA00022989"/>
    </source>
</evidence>
<keyword evidence="5 7" id="KW-1133">Transmembrane helix</keyword>
<evidence type="ECO:0000313" key="9">
    <source>
        <dbReference type="EMBL" id="HIS93397.1"/>
    </source>
</evidence>
<dbReference type="PANTHER" id="PTHR43744">
    <property type="entry name" value="ABC TRANSPORTER PERMEASE PROTEIN MG189-RELATED-RELATED"/>
    <property type="match status" value="1"/>
</dbReference>
<comment type="caution">
    <text evidence="9">The sequence shown here is derived from an EMBL/GenBank/DDBJ whole genome shotgun (WGS) entry which is preliminary data.</text>
</comment>
<dbReference type="InterPro" id="IPR000515">
    <property type="entry name" value="MetI-like"/>
</dbReference>
<keyword evidence="2 7" id="KW-0813">Transport</keyword>
<dbReference type="GO" id="GO:0055085">
    <property type="term" value="P:transmembrane transport"/>
    <property type="evidence" value="ECO:0007669"/>
    <property type="project" value="InterPro"/>
</dbReference>
<feature type="non-terminal residue" evidence="9">
    <location>
        <position position="1"/>
    </location>
</feature>
<gene>
    <name evidence="9" type="ORF">IAA84_10310</name>
</gene>
<dbReference type="EMBL" id="DVJN01000197">
    <property type="protein sequence ID" value="HIS93397.1"/>
    <property type="molecule type" value="Genomic_DNA"/>
</dbReference>
<accession>A0A9D1G1Q3</accession>
<evidence type="ECO:0000313" key="10">
    <source>
        <dbReference type="Proteomes" id="UP000824140"/>
    </source>
</evidence>
<dbReference type="PANTHER" id="PTHR43744:SF9">
    <property type="entry name" value="POLYGALACTURONAN_RHAMNOGALACTURONAN TRANSPORT SYSTEM PERMEASE PROTEIN YTCP"/>
    <property type="match status" value="1"/>
</dbReference>